<dbReference type="InterPro" id="IPR018511">
    <property type="entry name" value="Hemolysin-typ_Ca-bd_CS"/>
</dbReference>
<dbReference type="Pfam" id="PF00353">
    <property type="entry name" value="HemolysinCabind"/>
    <property type="match status" value="7"/>
</dbReference>
<protein>
    <submittedName>
        <fullName evidence="3">Calcium-binding protein</fullName>
    </submittedName>
</protein>
<dbReference type="AlphaFoldDB" id="A0A9X9WTJ0"/>
<keyword evidence="4" id="KW-1185">Reference proteome</keyword>
<dbReference type="InterPro" id="IPR001343">
    <property type="entry name" value="Hemolysn_Ca-bd"/>
</dbReference>
<name>A0A9X9WTJ0_9PROT</name>
<dbReference type="PRINTS" id="PR00313">
    <property type="entry name" value="CABNDNGRPT"/>
</dbReference>
<reference evidence="3" key="1">
    <citation type="submission" date="2020-01" db="EMBL/GenBank/DDBJ databases">
        <authorList>
            <person name="Rat A."/>
        </authorList>
    </citation>
    <scope>NUCLEOTIDE SEQUENCE</scope>
    <source>
        <strain evidence="3">LMG 31231</strain>
    </source>
</reference>
<sequence length="917" mass="90569">MAVIATFTPAAGTLAAFGDALSNTITISRNAAGALLVNSGAVAVLGGSPTVANTSLIQVFGQGGNDTITLNESNGALPRANLFGGNGNDVLTGGSGNDQLFGQSDNDVLFGKGGNDLLFGGSGNDVLTGGDGNDSVFGESGDDRMIWNPGDDSDLLEGGSGVDTVEVNGGNGSEVFTATANGTRVRFDRVDPAPFALDIGTTENLVVNMNGGDDRFSATGNLAALIDIVVDGGAGNDTILGGNGDDVLLGGDGNDFIDGNQGIDVVFMGAGNDVFQWDPGDGNDVIEGQDGTDTMLFNGSGIGEIMEASANGARTRFARNVGSIVMDLNDVEKIEVNALGGADSIVVNDLSGTDVQEVHVNLAGAFGGSMGDAQADTVTAAGTNVADVVDIIGAGTSVTVLGLPSMLAVTNAEGANDSLVVHTLGGDDQINASTLVAGIVKLMIDAGAGDDTVIGSRGADVLNGGGGHDVIDGQQGDDVAQLGAGNDTFTWDPGDGSDTVEGQDGADVLDFNGSNASESINVAAVGGRVQFVRDVGAVTMDVNGVETIAFDALGGADNIVVGDLSGTDVTKVALNLAAAVGGGDVQADSVAVNATQGGDTVVVTGVAGSGAVTVTGLTARVEMTQVEGTLDTLIVNGLGGDDVLDASGLDADLVRLTMNGGLGADVLIGSDGADLMNGGDGNDLALMGAGDDSFAWNPGDDSDVLEGQSGFDTMLFNGANVTENISISANGNRALFTRDVASVAMDLNDVEAVTFNALGGADVITVNDLSGTDVTTVKLNLAASGGVGDGQPDTIVINATNSDDVIVVTSGDGVVMVSGLSAEIQVFGFDAGDRLVINGLGGDDVIEASGFNAPMQLTADGGAGADVLIGGPGADVMLGGDGDDVLLGGGGIDILDGGPGDNVVIQGLVASFDQILP</sequence>
<keyword evidence="2" id="KW-0964">Secreted</keyword>
<organism evidence="3 4">
    <name type="scientific">Neoroseomonas soli</name>
    <dbReference type="NCBI Taxonomy" id="1081025"/>
    <lineage>
        <taxon>Bacteria</taxon>
        <taxon>Pseudomonadati</taxon>
        <taxon>Pseudomonadota</taxon>
        <taxon>Alphaproteobacteria</taxon>
        <taxon>Acetobacterales</taxon>
        <taxon>Acetobacteraceae</taxon>
        <taxon>Neoroseomonas</taxon>
    </lineage>
</organism>
<dbReference type="InterPro" id="IPR050557">
    <property type="entry name" value="RTX_toxin/Mannuronan_C5-epim"/>
</dbReference>
<comment type="caution">
    <text evidence="3">The sequence shown here is derived from an EMBL/GenBank/DDBJ whole genome shotgun (WGS) entry which is preliminary data.</text>
</comment>
<dbReference type="GO" id="GO:0005576">
    <property type="term" value="C:extracellular region"/>
    <property type="evidence" value="ECO:0007669"/>
    <property type="project" value="UniProtKB-SubCell"/>
</dbReference>
<dbReference type="PANTHER" id="PTHR38340:SF1">
    <property type="entry name" value="S-LAYER PROTEIN"/>
    <property type="match status" value="1"/>
</dbReference>
<reference evidence="3" key="2">
    <citation type="journal article" date="2021" name="Syst. Appl. Microbiol.">
        <title>Roseomonas hellenica sp. nov., isolated from roots of wild-growing Alkanna tinctoria.</title>
        <authorList>
            <person name="Rat A."/>
            <person name="Naranjo H.D."/>
            <person name="Lebbe L."/>
            <person name="Cnockaert M."/>
            <person name="Krigas N."/>
            <person name="Grigoriadou K."/>
            <person name="Maloupa E."/>
            <person name="Willems A."/>
        </authorList>
    </citation>
    <scope>NUCLEOTIDE SEQUENCE</scope>
    <source>
        <strain evidence="3">LMG 31231</strain>
    </source>
</reference>
<dbReference type="Proteomes" id="UP001138751">
    <property type="component" value="Unassembled WGS sequence"/>
</dbReference>
<dbReference type="RefSeq" id="WP_211860836.1">
    <property type="nucleotide sequence ID" value="NZ_JAAEDM010000007.1"/>
</dbReference>
<dbReference type="SUPFAM" id="SSF51120">
    <property type="entry name" value="beta-Roll"/>
    <property type="match status" value="5"/>
</dbReference>
<dbReference type="Gene3D" id="2.150.10.10">
    <property type="entry name" value="Serralysin-like metalloprotease, C-terminal"/>
    <property type="match status" value="4"/>
</dbReference>
<proteinExistence type="predicted"/>
<dbReference type="GO" id="GO:0005509">
    <property type="term" value="F:calcium ion binding"/>
    <property type="evidence" value="ECO:0007669"/>
    <property type="project" value="InterPro"/>
</dbReference>
<accession>A0A9X9WTJ0</accession>
<comment type="subcellular location">
    <subcellularLocation>
        <location evidence="1">Secreted</location>
    </subcellularLocation>
</comment>
<dbReference type="EMBL" id="JAAEDM010000007">
    <property type="protein sequence ID" value="MBR0670469.1"/>
    <property type="molecule type" value="Genomic_DNA"/>
</dbReference>
<evidence type="ECO:0000256" key="1">
    <source>
        <dbReference type="ARBA" id="ARBA00004613"/>
    </source>
</evidence>
<dbReference type="PANTHER" id="PTHR38340">
    <property type="entry name" value="S-LAYER PROTEIN"/>
    <property type="match status" value="1"/>
</dbReference>
<evidence type="ECO:0000313" key="4">
    <source>
        <dbReference type="Proteomes" id="UP001138751"/>
    </source>
</evidence>
<gene>
    <name evidence="3" type="ORF">GXW76_04730</name>
</gene>
<evidence type="ECO:0000256" key="2">
    <source>
        <dbReference type="ARBA" id="ARBA00022525"/>
    </source>
</evidence>
<evidence type="ECO:0000313" key="3">
    <source>
        <dbReference type="EMBL" id="MBR0670469.1"/>
    </source>
</evidence>
<dbReference type="InterPro" id="IPR011049">
    <property type="entry name" value="Serralysin-like_metalloprot_C"/>
</dbReference>
<dbReference type="PROSITE" id="PS00330">
    <property type="entry name" value="HEMOLYSIN_CALCIUM"/>
    <property type="match status" value="3"/>
</dbReference>